<feature type="non-terminal residue" evidence="3">
    <location>
        <position position="1"/>
    </location>
</feature>
<dbReference type="Gene3D" id="4.10.60.10">
    <property type="entry name" value="Zinc finger, CCHC-type"/>
    <property type="match status" value="1"/>
</dbReference>
<dbReference type="Pfam" id="PF13975">
    <property type="entry name" value="gag-asp_proteas"/>
    <property type="match status" value="1"/>
</dbReference>
<dbReference type="PROSITE" id="PS50158">
    <property type="entry name" value="ZF_CCHC"/>
    <property type="match status" value="1"/>
</dbReference>
<dbReference type="InterPro" id="IPR036875">
    <property type="entry name" value="Znf_CCHC_sf"/>
</dbReference>
<sequence length="206" mass="22480">CLRRGHSAKDCQQEEPTDLSTRCRICGNPQHQADVCKIRGDKLMCYRCQNPGHLAYVCTSKKVKSTTSSTRRPPTPRPTTTVGMILDDGVIHPERRVCTTRTTSRQVDDMTGSMKMVIGNVQIEGITIPALFDTGAEVSLITTSSLQRLAPTAKINGDAKRHISVADGRSLQVVGTTTLTISTERITIKDEFVVITDDLSVPVLLG</sequence>
<protein>
    <recommendedName>
        <fullName evidence="2">CCHC-type domain-containing protein</fullName>
    </recommendedName>
</protein>
<dbReference type="PROSITE" id="PS00141">
    <property type="entry name" value="ASP_PROTEASE"/>
    <property type="match status" value="1"/>
</dbReference>
<comment type="caution">
    <text evidence="3">The sequence shown here is derived from an EMBL/GenBank/DDBJ whole genome shotgun (WGS) entry which is preliminary data.</text>
</comment>
<evidence type="ECO:0000313" key="4">
    <source>
        <dbReference type="Proteomes" id="UP000591131"/>
    </source>
</evidence>
<keyword evidence="1" id="KW-0863">Zinc-finger</keyword>
<evidence type="ECO:0000313" key="3">
    <source>
        <dbReference type="EMBL" id="KAF4647062.1"/>
    </source>
</evidence>
<dbReference type="Proteomes" id="UP000591131">
    <property type="component" value="Unassembled WGS sequence"/>
</dbReference>
<dbReference type="EMBL" id="JAAPAO010002881">
    <property type="protein sequence ID" value="KAF4647062.1"/>
    <property type="molecule type" value="Genomic_DNA"/>
</dbReference>
<keyword evidence="4" id="KW-1185">Reference proteome</keyword>
<evidence type="ECO:0000256" key="1">
    <source>
        <dbReference type="PROSITE-ProRule" id="PRU00047"/>
    </source>
</evidence>
<proteinExistence type="predicted"/>
<feature type="domain" description="CCHC-type" evidence="2">
    <location>
        <begin position="45"/>
        <end position="60"/>
    </location>
</feature>
<dbReference type="InterPro" id="IPR021109">
    <property type="entry name" value="Peptidase_aspartic_dom_sf"/>
</dbReference>
<dbReference type="Gene3D" id="2.40.70.10">
    <property type="entry name" value="Acid Proteases"/>
    <property type="match status" value="1"/>
</dbReference>
<dbReference type="SMART" id="SM00343">
    <property type="entry name" value="ZnF_C2HC"/>
    <property type="match status" value="3"/>
</dbReference>
<accession>A0A7J6KJM3</accession>
<gene>
    <name evidence="3" type="ORF">FOL47_005144</name>
</gene>
<keyword evidence="1" id="KW-0479">Metal-binding</keyword>
<reference evidence="3 4" key="1">
    <citation type="submission" date="2020-04" db="EMBL/GenBank/DDBJ databases">
        <title>Perkinsus chesapeaki whole genome sequence.</title>
        <authorList>
            <person name="Bogema D.R."/>
        </authorList>
    </citation>
    <scope>NUCLEOTIDE SEQUENCE [LARGE SCALE GENOMIC DNA]</scope>
    <source>
        <strain evidence="3">ATCC PRA-425</strain>
    </source>
</reference>
<name>A0A7J6KJM3_PERCH</name>
<dbReference type="GO" id="GO:0008270">
    <property type="term" value="F:zinc ion binding"/>
    <property type="evidence" value="ECO:0007669"/>
    <property type="project" value="UniProtKB-KW"/>
</dbReference>
<dbReference type="GO" id="GO:0006508">
    <property type="term" value="P:proteolysis"/>
    <property type="evidence" value="ECO:0007669"/>
    <property type="project" value="InterPro"/>
</dbReference>
<dbReference type="CDD" id="cd00303">
    <property type="entry name" value="retropepsin_like"/>
    <property type="match status" value="1"/>
</dbReference>
<dbReference type="GO" id="GO:0004190">
    <property type="term" value="F:aspartic-type endopeptidase activity"/>
    <property type="evidence" value="ECO:0007669"/>
    <property type="project" value="InterPro"/>
</dbReference>
<feature type="non-terminal residue" evidence="3">
    <location>
        <position position="206"/>
    </location>
</feature>
<dbReference type="Pfam" id="PF00098">
    <property type="entry name" value="zf-CCHC"/>
    <property type="match status" value="1"/>
</dbReference>
<dbReference type="SUPFAM" id="SSF57756">
    <property type="entry name" value="Retrovirus zinc finger-like domains"/>
    <property type="match status" value="1"/>
</dbReference>
<keyword evidence="1" id="KW-0862">Zinc</keyword>
<dbReference type="InterPro" id="IPR001969">
    <property type="entry name" value="Aspartic_peptidase_AS"/>
</dbReference>
<dbReference type="OrthoDB" id="476966at2759"/>
<dbReference type="InterPro" id="IPR001878">
    <property type="entry name" value="Znf_CCHC"/>
</dbReference>
<organism evidence="3 4">
    <name type="scientific">Perkinsus chesapeaki</name>
    <name type="common">Clam parasite</name>
    <name type="synonym">Perkinsus andrewsi</name>
    <dbReference type="NCBI Taxonomy" id="330153"/>
    <lineage>
        <taxon>Eukaryota</taxon>
        <taxon>Sar</taxon>
        <taxon>Alveolata</taxon>
        <taxon>Perkinsozoa</taxon>
        <taxon>Perkinsea</taxon>
        <taxon>Perkinsida</taxon>
        <taxon>Perkinsidae</taxon>
        <taxon>Perkinsus</taxon>
    </lineage>
</organism>
<dbReference type="GO" id="GO:0003676">
    <property type="term" value="F:nucleic acid binding"/>
    <property type="evidence" value="ECO:0007669"/>
    <property type="project" value="InterPro"/>
</dbReference>
<dbReference type="SUPFAM" id="SSF50630">
    <property type="entry name" value="Acid proteases"/>
    <property type="match status" value="1"/>
</dbReference>
<evidence type="ECO:0000259" key="2">
    <source>
        <dbReference type="PROSITE" id="PS50158"/>
    </source>
</evidence>
<dbReference type="AlphaFoldDB" id="A0A7J6KJM3"/>